<dbReference type="EMBL" id="FMWD01000002">
    <property type="protein sequence ID" value="SCZ52301.1"/>
    <property type="molecule type" value="Genomic_DNA"/>
</dbReference>
<organism evidence="1 2">
    <name type="scientific">Thiohalomonas denitrificans</name>
    <dbReference type="NCBI Taxonomy" id="415747"/>
    <lineage>
        <taxon>Bacteria</taxon>
        <taxon>Pseudomonadati</taxon>
        <taxon>Pseudomonadota</taxon>
        <taxon>Gammaproteobacteria</taxon>
        <taxon>Thiohalomonadales</taxon>
        <taxon>Thiohalomonadaceae</taxon>
        <taxon>Thiohalomonas</taxon>
    </lineage>
</organism>
<reference evidence="1 2" key="1">
    <citation type="submission" date="2016-10" db="EMBL/GenBank/DDBJ databases">
        <authorList>
            <person name="de Groot N.N."/>
        </authorList>
    </citation>
    <scope>NUCLEOTIDE SEQUENCE [LARGE SCALE GENOMIC DNA]</scope>
    <source>
        <strain evidence="1 2">HLD2</strain>
    </source>
</reference>
<evidence type="ECO:0000313" key="1">
    <source>
        <dbReference type="EMBL" id="SCZ52301.1"/>
    </source>
</evidence>
<proteinExistence type="predicted"/>
<dbReference type="AlphaFoldDB" id="A0A1G5PSY4"/>
<name>A0A1G5PSY4_9GAMM</name>
<sequence length="73" mass="8377">MASSNFEITLSRFRALDGKELEVVGFAERASEERPEYVVARHRDNKRRIGVYEDRTEAVDALTSDFGPLRQFA</sequence>
<gene>
    <name evidence="1" type="ORF">SAMN03097708_00721</name>
</gene>
<dbReference type="STRING" id="415747.SAMN03097708_00721"/>
<dbReference type="Proteomes" id="UP000199648">
    <property type="component" value="Unassembled WGS sequence"/>
</dbReference>
<protein>
    <submittedName>
        <fullName evidence="1">Uncharacterized protein</fullName>
    </submittedName>
</protein>
<keyword evidence="2" id="KW-1185">Reference proteome</keyword>
<dbReference type="RefSeq" id="WP_092992699.1">
    <property type="nucleotide sequence ID" value="NZ_FMWD01000002.1"/>
</dbReference>
<accession>A0A1G5PSY4</accession>
<evidence type="ECO:0000313" key="2">
    <source>
        <dbReference type="Proteomes" id="UP000199648"/>
    </source>
</evidence>